<accession>A0AAN8KJ82</accession>
<keyword evidence="3" id="KW-0337">GPI-anchor biosynthesis</keyword>
<evidence type="ECO:0000256" key="1">
    <source>
        <dbReference type="ARBA" id="ARBA00004477"/>
    </source>
</evidence>
<reference evidence="13 14" key="1">
    <citation type="submission" date="2024-01" db="EMBL/GenBank/DDBJ databases">
        <title>The genome of the rayed Mediterranean limpet Patella caerulea (Linnaeus, 1758).</title>
        <authorList>
            <person name="Anh-Thu Weber A."/>
            <person name="Halstead-Nussloch G."/>
        </authorList>
    </citation>
    <scope>NUCLEOTIDE SEQUENCE [LARGE SCALE GENOMIC DNA]</scope>
    <source>
        <strain evidence="13">AATW-2023a</strain>
        <tissue evidence="13">Whole specimen</tissue>
    </source>
</reference>
<proteinExistence type="inferred from homology"/>
<gene>
    <name evidence="13" type="ORF">SNE40_003884</name>
</gene>
<comment type="pathway">
    <text evidence="2">Glycolipid biosynthesis; glycosylphosphatidylinositol-anchor biosynthesis.</text>
</comment>
<feature type="transmembrane region" description="Helical" evidence="11">
    <location>
        <begin position="188"/>
        <end position="208"/>
    </location>
</feature>
<dbReference type="Pfam" id="PF03901">
    <property type="entry name" value="Glyco_transf_22"/>
    <property type="match status" value="1"/>
</dbReference>
<evidence type="ECO:0000256" key="6">
    <source>
        <dbReference type="ARBA" id="ARBA00022692"/>
    </source>
</evidence>
<dbReference type="GO" id="GO:0006506">
    <property type="term" value="P:GPI anchor biosynthetic process"/>
    <property type="evidence" value="ECO:0007669"/>
    <property type="project" value="UniProtKB-KW"/>
</dbReference>
<feature type="transmembrane region" description="Helical" evidence="11">
    <location>
        <begin position="432"/>
        <end position="452"/>
    </location>
</feature>
<keyword evidence="9 11" id="KW-0472">Membrane</keyword>
<feature type="transmembrane region" description="Helical" evidence="11">
    <location>
        <begin position="406"/>
        <end position="425"/>
    </location>
</feature>
<keyword evidence="4 11" id="KW-0328">Glycosyltransferase</keyword>
<evidence type="ECO:0000256" key="2">
    <source>
        <dbReference type="ARBA" id="ARBA00004687"/>
    </source>
</evidence>
<feature type="compositionally biased region" description="Basic and acidic residues" evidence="12">
    <location>
        <begin position="24"/>
        <end position="36"/>
    </location>
</feature>
<keyword evidence="14" id="KW-1185">Reference proteome</keyword>
<dbReference type="PANTHER" id="PTHR22760:SF3">
    <property type="entry name" value="GPI MANNOSYLTRANSFERASE 4"/>
    <property type="match status" value="1"/>
</dbReference>
<name>A0AAN8KJ82_PATCE</name>
<feature type="transmembrane region" description="Helical" evidence="11">
    <location>
        <begin position="52"/>
        <end position="72"/>
    </location>
</feature>
<feature type="transmembrane region" description="Helical" evidence="11">
    <location>
        <begin position="488"/>
        <end position="507"/>
    </location>
</feature>
<keyword evidence="8 11" id="KW-1133">Transmembrane helix</keyword>
<keyword evidence="7 11" id="KW-0256">Endoplasmic reticulum</keyword>
<keyword evidence="6 11" id="KW-0812">Transmembrane</keyword>
<evidence type="ECO:0000256" key="9">
    <source>
        <dbReference type="ARBA" id="ARBA00023136"/>
    </source>
</evidence>
<comment type="similarity">
    <text evidence="10">Belongs to the glycosyltransferase 22 family. PIGZ subfamily.</text>
</comment>
<comment type="subcellular location">
    <subcellularLocation>
        <location evidence="1 11">Endoplasmic reticulum membrane</location>
        <topology evidence="1 11">Multi-pass membrane protein</topology>
    </subcellularLocation>
</comment>
<feature type="transmembrane region" description="Helical" evidence="11">
    <location>
        <begin position="348"/>
        <end position="373"/>
    </location>
</feature>
<evidence type="ECO:0000256" key="12">
    <source>
        <dbReference type="SAM" id="MobiDB-lite"/>
    </source>
</evidence>
<dbReference type="GO" id="GO:0005789">
    <property type="term" value="C:endoplasmic reticulum membrane"/>
    <property type="evidence" value="ECO:0007669"/>
    <property type="project" value="UniProtKB-SubCell"/>
</dbReference>
<evidence type="ECO:0000256" key="4">
    <source>
        <dbReference type="ARBA" id="ARBA00022676"/>
    </source>
</evidence>
<organism evidence="13 14">
    <name type="scientific">Patella caerulea</name>
    <name type="common">Rayed Mediterranean limpet</name>
    <dbReference type="NCBI Taxonomy" id="87958"/>
    <lineage>
        <taxon>Eukaryota</taxon>
        <taxon>Metazoa</taxon>
        <taxon>Spiralia</taxon>
        <taxon>Lophotrochozoa</taxon>
        <taxon>Mollusca</taxon>
        <taxon>Gastropoda</taxon>
        <taxon>Patellogastropoda</taxon>
        <taxon>Patelloidea</taxon>
        <taxon>Patellidae</taxon>
        <taxon>Patella</taxon>
    </lineage>
</organism>
<feature type="transmembrane region" description="Helical" evidence="11">
    <location>
        <begin position="300"/>
        <end position="327"/>
    </location>
</feature>
<evidence type="ECO:0000256" key="10">
    <source>
        <dbReference type="ARBA" id="ARBA00038466"/>
    </source>
</evidence>
<sequence>MTQRRKKAFRVPSRLFQQRQPQHQVDEHEQSNDNPDRSTSNRKHKNNFTEETVSKLLLPTWLPWFLVFFNMASRVHYVMKPKNWWILHPDEVFQGVEVAHSVVNGYGFRMYEYLPPLPLNRSTAAEDQEYSLGIYSMRSFLYPYLFTPFLYVTRYMGLKVNSFLVCKVIHAILSSLLPLAVYRFTRALYNSADIAVMTSAFVAFSLQLNVFGTHCLASSLVAPFFFLTLSEVLFFIDKDDNAGLTKEKKMESKIKWSPKYKKIGTVIEYVIFVLNGFQKESEVDTDIEKDSVSKFSSYRVIFSSFILGLVVYVKINLLLPLILLVVMEIIHHPEYITNFRFYWKRYTWVKVGITAALLLGGYVDFLTYGVWFLSPIQWIRFSFIRDMSSKYFDKSFPMEYIQSLNMNGSTTVLNAFASVVILLTLHRSQFKWSTVSVIMTATTMVVVYSMQWHKELRLIHNVYVFVCILWAVAIRTAMDMFKLRKYRWLSTVMVSLIICAFALDSYADFPTAGSQSSAVQWSHNNIQDSAAINNCIEKTSARGNLTGLFIDYTLYATGGFSLLNKDVPLLTRVQHEYYEYDLSDRPLYRSGLDPGIRAMNRMSDIIHTLSTNYLHKTLTTKKQYNYIITKDPEVFYLLDFDATLRCSQFYVLRRLTPPSKPVERVSNIKTKKSKRKTNDSFSPLPDVLEYEGSWLLTIGHYRKSSERLRACISHGSSRVRPYQLLSLCYYRSGNITAVKSIETECYTRYGQEKCDQPQPRLILHQNYNVVS</sequence>
<evidence type="ECO:0000256" key="5">
    <source>
        <dbReference type="ARBA" id="ARBA00022679"/>
    </source>
</evidence>
<dbReference type="Proteomes" id="UP001347796">
    <property type="component" value="Unassembled WGS sequence"/>
</dbReference>
<evidence type="ECO:0000313" key="14">
    <source>
        <dbReference type="Proteomes" id="UP001347796"/>
    </source>
</evidence>
<evidence type="ECO:0000256" key="3">
    <source>
        <dbReference type="ARBA" id="ARBA00022502"/>
    </source>
</evidence>
<protein>
    <recommendedName>
        <fullName evidence="11">Mannosyltransferase</fullName>
        <ecNumber evidence="11">2.4.1.-</ecNumber>
    </recommendedName>
</protein>
<dbReference type="GO" id="GO:0000026">
    <property type="term" value="F:alpha-1,2-mannosyltransferase activity"/>
    <property type="evidence" value="ECO:0007669"/>
    <property type="project" value="TreeGrafter"/>
</dbReference>
<evidence type="ECO:0000256" key="8">
    <source>
        <dbReference type="ARBA" id="ARBA00022989"/>
    </source>
</evidence>
<feature type="transmembrane region" description="Helical" evidence="11">
    <location>
        <begin position="458"/>
        <end position="476"/>
    </location>
</feature>
<feature type="transmembrane region" description="Helical" evidence="11">
    <location>
        <begin position="164"/>
        <end position="182"/>
    </location>
</feature>
<feature type="transmembrane region" description="Helical" evidence="11">
    <location>
        <begin position="132"/>
        <end position="152"/>
    </location>
</feature>
<evidence type="ECO:0000256" key="11">
    <source>
        <dbReference type="RuleBase" id="RU363075"/>
    </source>
</evidence>
<evidence type="ECO:0000256" key="7">
    <source>
        <dbReference type="ARBA" id="ARBA00022824"/>
    </source>
</evidence>
<dbReference type="PANTHER" id="PTHR22760">
    <property type="entry name" value="GLYCOSYLTRANSFERASE"/>
    <property type="match status" value="1"/>
</dbReference>
<dbReference type="InterPro" id="IPR005599">
    <property type="entry name" value="GPI_mannosylTrfase"/>
</dbReference>
<evidence type="ECO:0000313" key="13">
    <source>
        <dbReference type="EMBL" id="KAK6192415.1"/>
    </source>
</evidence>
<dbReference type="AlphaFoldDB" id="A0AAN8KJ82"/>
<feature type="transmembrane region" description="Helical" evidence="11">
    <location>
        <begin position="215"/>
        <end position="236"/>
    </location>
</feature>
<feature type="region of interest" description="Disordered" evidence="12">
    <location>
        <begin position="1"/>
        <end position="46"/>
    </location>
</feature>
<keyword evidence="5" id="KW-0808">Transferase</keyword>
<comment type="caution">
    <text evidence="13">The sequence shown here is derived from an EMBL/GenBank/DDBJ whole genome shotgun (WGS) entry which is preliminary data.</text>
</comment>
<dbReference type="EC" id="2.4.1.-" evidence="11"/>
<dbReference type="EMBL" id="JAZGQO010000002">
    <property type="protein sequence ID" value="KAK6192415.1"/>
    <property type="molecule type" value="Genomic_DNA"/>
</dbReference>